<dbReference type="RefSeq" id="WP_189515507.1">
    <property type="nucleotide sequence ID" value="NZ_BMXG01000015.1"/>
</dbReference>
<evidence type="ECO:0000256" key="2">
    <source>
        <dbReference type="SAM" id="Phobius"/>
    </source>
</evidence>
<evidence type="ECO:0000256" key="1">
    <source>
        <dbReference type="SAM" id="MobiDB-lite"/>
    </source>
</evidence>
<reference evidence="3" key="1">
    <citation type="journal article" date="2014" name="Int. J. Syst. Evol. Microbiol.">
        <title>Complete genome sequence of Corynebacterium casei LMG S-19264T (=DSM 44701T), isolated from a smear-ripened cheese.</title>
        <authorList>
            <consortium name="US DOE Joint Genome Institute (JGI-PGF)"/>
            <person name="Walter F."/>
            <person name="Albersmeier A."/>
            <person name="Kalinowski J."/>
            <person name="Ruckert C."/>
        </authorList>
    </citation>
    <scope>NUCLEOTIDE SEQUENCE</scope>
    <source>
        <strain evidence="3">KCTC 12870</strain>
    </source>
</reference>
<protein>
    <recommendedName>
        <fullName evidence="5">Cbb3-type cytochrome oxidase assembly protein CcoS</fullName>
    </recommendedName>
</protein>
<proteinExistence type="predicted"/>
<evidence type="ECO:0000313" key="3">
    <source>
        <dbReference type="EMBL" id="GHC06191.1"/>
    </source>
</evidence>
<evidence type="ECO:0000313" key="4">
    <source>
        <dbReference type="Proteomes" id="UP000642829"/>
    </source>
</evidence>
<keyword evidence="4" id="KW-1185">Reference proteome</keyword>
<sequence length="74" mass="8512">MFEWNLYLMIIAVFGGIFFATAVAALWWSAKHGQLRNFEQGSRVIFDDEEPEGVHTDYFPGESAKASDKLREIR</sequence>
<reference evidence="3" key="2">
    <citation type="submission" date="2020-09" db="EMBL/GenBank/DDBJ databases">
        <authorList>
            <person name="Sun Q."/>
            <person name="Kim S."/>
        </authorList>
    </citation>
    <scope>NUCLEOTIDE SEQUENCE</scope>
    <source>
        <strain evidence="3">KCTC 12870</strain>
    </source>
</reference>
<name>A0A8J3DL53_9BACT</name>
<keyword evidence="2" id="KW-1133">Transmembrane helix</keyword>
<keyword evidence="2" id="KW-0812">Transmembrane</keyword>
<evidence type="ECO:0008006" key="5">
    <source>
        <dbReference type="Google" id="ProtNLM"/>
    </source>
</evidence>
<feature type="transmembrane region" description="Helical" evidence="2">
    <location>
        <begin position="6"/>
        <end position="28"/>
    </location>
</feature>
<comment type="caution">
    <text evidence="3">The sequence shown here is derived from an EMBL/GenBank/DDBJ whole genome shotgun (WGS) entry which is preliminary data.</text>
</comment>
<feature type="compositionally biased region" description="Basic and acidic residues" evidence="1">
    <location>
        <begin position="65"/>
        <end position="74"/>
    </location>
</feature>
<gene>
    <name evidence="3" type="ORF">GCM10007047_24090</name>
</gene>
<keyword evidence="2" id="KW-0472">Membrane</keyword>
<accession>A0A8J3DL53</accession>
<dbReference type="Proteomes" id="UP000642829">
    <property type="component" value="Unassembled WGS sequence"/>
</dbReference>
<dbReference type="AlphaFoldDB" id="A0A8J3DL53"/>
<feature type="region of interest" description="Disordered" evidence="1">
    <location>
        <begin position="52"/>
        <end position="74"/>
    </location>
</feature>
<dbReference type="EMBL" id="BMXG01000015">
    <property type="protein sequence ID" value="GHC06191.1"/>
    <property type="molecule type" value="Genomic_DNA"/>
</dbReference>
<organism evidence="3 4">
    <name type="scientific">Cerasicoccus arenae</name>
    <dbReference type="NCBI Taxonomy" id="424488"/>
    <lineage>
        <taxon>Bacteria</taxon>
        <taxon>Pseudomonadati</taxon>
        <taxon>Verrucomicrobiota</taxon>
        <taxon>Opitutia</taxon>
        <taxon>Puniceicoccales</taxon>
        <taxon>Cerasicoccaceae</taxon>
        <taxon>Cerasicoccus</taxon>
    </lineage>
</organism>